<evidence type="ECO:0000256" key="1">
    <source>
        <dbReference type="SAM" id="MobiDB-lite"/>
    </source>
</evidence>
<dbReference type="InterPro" id="IPR012433">
    <property type="entry name" value="Imm11"/>
</dbReference>
<dbReference type="Pfam" id="PF07791">
    <property type="entry name" value="Imm11"/>
    <property type="match status" value="1"/>
</dbReference>
<reference evidence="3" key="1">
    <citation type="submission" date="2020-11" db="EMBL/GenBank/DDBJ databases">
        <title>Enhanced detection system for hospital associated transmission using whole genome sequencing surveillance.</title>
        <authorList>
            <person name="Harrison L.H."/>
            <person name="Van Tyne D."/>
            <person name="Marsh J.W."/>
            <person name="Griffith M.P."/>
            <person name="Snyder D.J."/>
            <person name="Cooper V.S."/>
            <person name="Mustapha M."/>
        </authorList>
    </citation>
    <scope>NUCLEOTIDE SEQUENCE</scope>
    <source>
        <strain evidence="3">STEN00091</strain>
    </source>
</reference>
<protein>
    <submittedName>
        <fullName evidence="3">DUF1629 domain-containing protein</fullName>
    </submittedName>
</protein>
<name>A0AA90ASJ4_STEMA</name>
<evidence type="ECO:0000313" key="3">
    <source>
        <dbReference type="EMBL" id="MBH1652382.1"/>
    </source>
</evidence>
<gene>
    <name evidence="3" type="ORF">I5U67_09395</name>
</gene>
<dbReference type="Proteomes" id="UP000625930">
    <property type="component" value="Unassembled WGS sequence"/>
</dbReference>
<feature type="region of interest" description="Disordered" evidence="1">
    <location>
        <begin position="1"/>
        <end position="24"/>
    </location>
</feature>
<organism evidence="3 4">
    <name type="scientific">Stenotrophomonas maltophilia</name>
    <name type="common">Pseudomonas maltophilia</name>
    <name type="synonym">Xanthomonas maltophilia</name>
    <dbReference type="NCBI Taxonomy" id="40324"/>
    <lineage>
        <taxon>Bacteria</taxon>
        <taxon>Pseudomonadati</taxon>
        <taxon>Pseudomonadota</taxon>
        <taxon>Gammaproteobacteria</taxon>
        <taxon>Lysobacterales</taxon>
        <taxon>Lysobacteraceae</taxon>
        <taxon>Stenotrophomonas</taxon>
        <taxon>Stenotrophomonas maltophilia group</taxon>
    </lineage>
</organism>
<evidence type="ECO:0000259" key="2">
    <source>
        <dbReference type="Pfam" id="PF07791"/>
    </source>
</evidence>
<comment type="caution">
    <text evidence="3">The sequence shown here is derived from an EMBL/GenBank/DDBJ whole genome shotgun (WGS) entry which is preliminary data.</text>
</comment>
<dbReference type="AlphaFoldDB" id="A0AA90ASJ4"/>
<feature type="domain" description="Immunity MXAN-0049 protein" evidence="2">
    <location>
        <begin position="16"/>
        <end position="214"/>
    </location>
</feature>
<sequence>MKGMRSDSTHQHRNGEFFKLRPDATRGGEGHGVVFDNEDALLATPRLILLPEAGGFPPLRETPRLVYRERQGVPPQDLEGGLSGYWLVSERLRQVMEEIDPDAFVFADTDYRLEDGSKGPTYFLCDVVRTLDALDEEASQLKIVISDEYKAGKYYRLTGDVRLAFKREVLGSAHVFRLPFHGGVFCDRTFKDAVEAAGIVKAKRSNGLWFEDVVNC</sequence>
<dbReference type="EMBL" id="JADUNP010000015">
    <property type="protein sequence ID" value="MBH1652382.1"/>
    <property type="molecule type" value="Genomic_DNA"/>
</dbReference>
<accession>A0AA90ASJ4</accession>
<proteinExistence type="predicted"/>
<evidence type="ECO:0000313" key="4">
    <source>
        <dbReference type="Proteomes" id="UP000625930"/>
    </source>
</evidence>